<dbReference type="Proteomes" id="UP001242010">
    <property type="component" value="Chromosome"/>
</dbReference>
<dbReference type="InterPro" id="IPR006674">
    <property type="entry name" value="HD_domain"/>
</dbReference>
<dbReference type="Pfam" id="PF01966">
    <property type="entry name" value="HD"/>
    <property type="match status" value="1"/>
</dbReference>
<name>A0ABM8DPW3_9BACT</name>
<keyword evidence="3" id="KW-1185">Reference proteome</keyword>
<dbReference type="RefSeq" id="WP_286355645.1">
    <property type="nucleotide sequence ID" value="NZ_AP027079.1"/>
</dbReference>
<reference evidence="3" key="1">
    <citation type="journal article" date="2023" name="Int. J. Syst. Evol. Microbiol.">
        <title>Mesoterricola silvestris gen. nov., sp. nov., Mesoterricola sediminis sp. nov., Geothrix oryzae sp. nov., Geothrix edaphica sp. nov., Geothrix rubra sp. nov., and Geothrix limicola sp. nov., six novel members of Acidobacteriota isolated from soils.</title>
        <authorList>
            <person name="Itoh H."/>
            <person name="Sugisawa Y."/>
            <person name="Mise K."/>
            <person name="Xu Z."/>
            <person name="Kuniyasu M."/>
            <person name="Ushijima N."/>
            <person name="Kawano K."/>
            <person name="Kobayashi E."/>
            <person name="Shiratori Y."/>
            <person name="Masuda Y."/>
            <person name="Senoo K."/>
        </authorList>
    </citation>
    <scope>NUCLEOTIDE SEQUENCE [LARGE SCALE GENOMIC DNA]</scope>
    <source>
        <strain evidence="3">Red222</strain>
    </source>
</reference>
<dbReference type="PANTHER" id="PTHR33594">
    <property type="entry name" value="SUPERFAMILY HYDROLASE, PUTATIVE (AFU_ORTHOLOGUE AFUA_1G03035)-RELATED"/>
    <property type="match status" value="1"/>
</dbReference>
<evidence type="ECO:0000313" key="3">
    <source>
        <dbReference type="Proteomes" id="UP001242010"/>
    </source>
</evidence>
<protein>
    <submittedName>
        <fullName evidence="2">Phosphohydrolase</fullName>
    </submittedName>
</protein>
<dbReference type="EMBL" id="AP027079">
    <property type="protein sequence ID" value="BDU69014.1"/>
    <property type="molecule type" value="Genomic_DNA"/>
</dbReference>
<gene>
    <name evidence="2" type="ORF">GETHOR_11150</name>
</gene>
<accession>A0ABM8DPW3</accession>
<dbReference type="Gene3D" id="1.10.3210.10">
    <property type="entry name" value="Hypothetical protein af1432"/>
    <property type="match status" value="1"/>
</dbReference>
<sequence>MTQPTPWRTACEQALRRFSDADAIRFWGIGHEVEGAYRPIFNYRFEHTYAAVLLARWLAPATGADGEVVECAAWLHDVAKRLKDPHAKDTHAQDASARVEEILSGTDFPPEKIPAVRHAIEHHVGLKLTKRLEPLETACLWDCDKLSKIGAASLIHFGCISGAFQPITTEEILRRGVAWLDLAQGITDSFNTEPAREEGRRRLAFLRAHYDQLSREWSDPMKVTPA</sequence>
<dbReference type="InterPro" id="IPR003607">
    <property type="entry name" value="HD/PDEase_dom"/>
</dbReference>
<dbReference type="SUPFAM" id="SSF109604">
    <property type="entry name" value="HD-domain/PDEase-like"/>
    <property type="match status" value="1"/>
</dbReference>
<organism evidence="2 3">
    <name type="scientific">Geothrix oryzae</name>
    <dbReference type="NCBI Taxonomy" id="2927975"/>
    <lineage>
        <taxon>Bacteria</taxon>
        <taxon>Pseudomonadati</taxon>
        <taxon>Acidobacteriota</taxon>
        <taxon>Holophagae</taxon>
        <taxon>Holophagales</taxon>
        <taxon>Holophagaceae</taxon>
        <taxon>Geothrix</taxon>
    </lineage>
</organism>
<dbReference type="CDD" id="cd00077">
    <property type="entry name" value="HDc"/>
    <property type="match status" value="1"/>
</dbReference>
<feature type="domain" description="HD" evidence="1">
    <location>
        <begin position="44"/>
        <end position="147"/>
    </location>
</feature>
<dbReference type="PANTHER" id="PTHR33594:SF1">
    <property type="entry name" value="HD_PDEASE DOMAIN-CONTAINING PROTEIN"/>
    <property type="match status" value="1"/>
</dbReference>
<proteinExistence type="predicted"/>
<evidence type="ECO:0000259" key="1">
    <source>
        <dbReference type="Pfam" id="PF01966"/>
    </source>
</evidence>
<evidence type="ECO:0000313" key="2">
    <source>
        <dbReference type="EMBL" id="BDU69014.1"/>
    </source>
</evidence>